<accession>A0A4Y2UUR7</accession>
<evidence type="ECO:0000313" key="1">
    <source>
        <dbReference type="EMBL" id="GBO15941.1"/>
    </source>
</evidence>
<sequence length="126" mass="14774">MSLAPLYTICTDTIYGYLKEGMWNFYFQNNPFSELPTLVVHNLMDSTQSSGQDPPKIGDVLVLLTSGRFRHLDLCSFQVEEDWDSIAHRIGFNSFLYNIISWKPYLEEFYLDILPDFEVFRKCQNL</sequence>
<proteinExistence type="predicted"/>
<organism evidence="1 2">
    <name type="scientific">Araneus ventricosus</name>
    <name type="common">Orbweaver spider</name>
    <name type="synonym">Epeira ventricosa</name>
    <dbReference type="NCBI Taxonomy" id="182803"/>
    <lineage>
        <taxon>Eukaryota</taxon>
        <taxon>Metazoa</taxon>
        <taxon>Ecdysozoa</taxon>
        <taxon>Arthropoda</taxon>
        <taxon>Chelicerata</taxon>
        <taxon>Arachnida</taxon>
        <taxon>Araneae</taxon>
        <taxon>Araneomorphae</taxon>
        <taxon>Entelegynae</taxon>
        <taxon>Araneoidea</taxon>
        <taxon>Araneidae</taxon>
        <taxon>Araneus</taxon>
    </lineage>
</organism>
<gene>
    <name evidence="1" type="ORF">AVEN_117608_1</name>
</gene>
<evidence type="ECO:0000313" key="2">
    <source>
        <dbReference type="Proteomes" id="UP000499080"/>
    </source>
</evidence>
<keyword evidence="2" id="KW-1185">Reference proteome</keyword>
<reference evidence="1 2" key="1">
    <citation type="journal article" date="2019" name="Sci. Rep.">
        <title>Orb-weaving spider Araneus ventricosus genome elucidates the spidroin gene catalogue.</title>
        <authorList>
            <person name="Kono N."/>
            <person name="Nakamura H."/>
            <person name="Ohtoshi R."/>
            <person name="Moran D.A.P."/>
            <person name="Shinohara A."/>
            <person name="Yoshida Y."/>
            <person name="Fujiwara M."/>
            <person name="Mori M."/>
            <person name="Tomita M."/>
            <person name="Arakawa K."/>
        </authorList>
    </citation>
    <scope>NUCLEOTIDE SEQUENCE [LARGE SCALE GENOMIC DNA]</scope>
</reference>
<name>A0A4Y2UUR7_ARAVE</name>
<comment type="caution">
    <text evidence="1">The sequence shown here is derived from an EMBL/GenBank/DDBJ whole genome shotgun (WGS) entry which is preliminary data.</text>
</comment>
<dbReference type="AlphaFoldDB" id="A0A4Y2UUR7"/>
<protein>
    <submittedName>
        <fullName evidence="1">Uncharacterized protein</fullName>
    </submittedName>
</protein>
<dbReference type="Proteomes" id="UP000499080">
    <property type="component" value="Unassembled WGS sequence"/>
</dbReference>
<dbReference type="EMBL" id="BGPR01039883">
    <property type="protein sequence ID" value="GBO15941.1"/>
    <property type="molecule type" value="Genomic_DNA"/>
</dbReference>